<dbReference type="InterPro" id="IPR001606">
    <property type="entry name" value="ARID_dom"/>
</dbReference>
<feature type="compositionally biased region" description="Low complexity" evidence="4">
    <location>
        <begin position="362"/>
        <end position="373"/>
    </location>
</feature>
<feature type="compositionally biased region" description="Low complexity" evidence="4">
    <location>
        <begin position="46"/>
        <end position="60"/>
    </location>
</feature>
<keyword evidence="3" id="KW-0539">Nucleus</keyword>
<dbReference type="Pfam" id="PF01388">
    <property type="entry name" value="ARID"/>
    <property type="match status" value="1"/>
</dbReference>
<accession>A0A1A0HI55</accession>
<dbReference type="SUPFAM" id="SSF46774">
    <property type="entry name" value="ARID-like"/>
    <property type="match status" value="1"/>
</dbReference>
<feature type="compositionally biased region" description="Low complexity" evidence="4">
    <location>
        <begin position="276"/>
        <end position="291"/>
    </location>
</feature>
<dbReference type="EMBL" id="LXTC01000001">
    <property type="protein sequence ID" value="OBA23681.1"/>
    <property type="molecule type" value="Genomic_DNA"/>
</dbReference>
<dbReference type="PANTHER" id="PTHR13964">
    <property type="entry name" value="RBP-RELATED"/>
    <property type="match status" value="1"/>
</dbReference>
<sequence length="1007" mass="113125">MNQIPGQSPHLSMQNNSPQIPQQQQQQQQQQQSFLDESKQEQLFKMRQQIMHQQILQRQQGNDEGKQQQQNRQQNPNGSEEGGSGNVPSMNGQYGPSQKQTSSEAAAFQSHIPQPLNSTNLSASTQQSISGKLSPAQIAQLQHELFQMTLTDFMNRRGTPITQTPVINKKKINLFILSILGRKIGGPQAVLKHIQMLSHSPPQITEWTSICQKLGLFEGIDVQNNASTRNQIEKQLGSCYLQYILPYEQCCSTEEGQKEITSRRSQFQRQLIMRLQHQQQQQQHSTQAQQHEGTQLNGQFRSSSISSQSPHHAMAPTPVIGNIPSPTASAVNQQRKSSQNSTTNNTPPSNIHSPLVQQVNTSRSNSLQRRQSSIGPHAQSQKPETPIPASLQESSDHPRKKPNTVKKYVPIKKNAGAYSDWILKSVSDLGDEIELTKPVFLFAPELGSLNIHALIMSLKNYTRNNPGEASSALNTLLVTTTDPNFAFNLTDAPELLDALVGLGLKILEQITTPEKSTSDYEDATVPSNDAIESTFRKYVKKDELRGEDIVHVVDSLTGEMIEDEDSDIDIDDVFSPKIIENVADKPTAGSFEIQKCYLPDFLSALQDFKTENKNHFSKAQTKGALDHLIFLVDNLITITMTLRNLSFTEQSSRCMSGNINFKKFVFKIVRLVATVPEVFVLQRKRLCLLKDCLLMLDRNAPFLEIDSLEEAFLAYLLISSFGPALDQNEDDLHKRYEIPSASFEMYSYLPFGVDVFTKLFVREPKNRAYFQAVFSGCFNMNFLQLNSGSVTIEPQDYQEASTLLNTHLKSENSDARLGILMTRAFKLLMSVVPFAMGGAEYTKFVLQRSSTMLQALFGAKLLIDLASTEDANGPFNLLLCHWLTSNAQLLLFNFTRNTIHIITESVKFGPSSSEHRVLSYIGLKSMILVNSLLANIVTLVRVHREDELINSKEFEQCLGKIRDIYRVQPEAEFILNTLLTPSVDQDVALEVLRFRYLLADMVEDPVL</sequence>
<dbReference type="GO" id="GO:0000976">
    <property type="term" value="F:transcription cis-regulatory region binding"/>
    <property type="evidence" value="ECO:0007669"/>
    <property type="project" value="TreeGrafter"/>
</dbReference>
<dbReference type="GO" id="GO:0006357">
    <property type="term" value="P:regulation of transcription by RNA polymerase II"/>
    <property type="evidence" value="ECO:0007669"/>
    <property type="project" value="TreeGrafter"/>
</dbReference>
<dbReference type="STRING" id="869754.A0A1A0HI55"/>
<dbReference type="Gene3D" id="1.10.150.60">
    <property type="entry name" value="ARID DNA-binding domain"/>
    <property type="match status" value="1"/>
</dbReference>
<dbReference type="SMART" id="SM00501">
    <property type="entry name" value="BRIGHT"/>
    <property type="match status" value="1"/>
</dbReference>
<feature type="compositionally biased region" description="Polar residues" evidence="4">
    <location>
        <begin position="1"/>
        <end position="21"/>
    </location>
</feature>
<dbReference type="SMART" id="SM01014">
    <property type="entry name" value="ARID"/>
    <property type="match status" value="1"/>
</dbReference>
<dbReference type="GO" id="GO:0016514">
    <property type="term" value="C:SWI/SNF complex"/>
    <property type="evidence" value="ECO:0007669"/>
    <property type="project" value="TreeGrafter"/>
</dbReference>
<feature type="compositionally biased region" description="Low complexity" evidence="4">
    <location>
        <begin position="67"/>
        <end position="79"/>
    </location>
</feature>
<feature type="region of interest" description="Disordered" evidence="4">
    <location>
        <begin position="274"/>
        <end position="407"/>
    </location>
</feature>
<dbReference type="OrthoDB" id="1938591at2759"/>
<gene>
    <name evidence="6" type="ORF">METBIDRAFT_37243</name>
</gene>
<feature type="domain" description="ARID" evidence="5">
    <location>
        <begin position="140"/>
        <end position="252"/>
    </location>
</feature>
<dbReference type="InterPro" id="IPR036431">
    <property type="entry name" value="ARID_dom_sf"/>
</dbReference>
<evidence type="ECO:0000256" key="4">
    <source>
        <dbReference type="SAM" id="MobiDB-lite"/>
    </source>
</evidence>
<dbReference type="InterPro" id="IPR051232">
    <property type="entry name" value="ARID/SWI1_ChromRemod"/>
</dbReference>
<evidence type="ECO:0000256" key="3">
    <source>
        <dbReference type="ARBA" id="ARBA00023242"/>
    </source>
</evidence>
<dbReference type="AlphaFoldDB" id="A0A1A0HI55"/>
<protein>
    <recommendedName>
        <fullName evidence="5">ARID domain-containing protein</fullName>
    </recommendedName>
</protein>
<dbReference type="Proteomes" id="UP000092555">
    <property type="component" value="Unassembled WGS sequence"/>
</dbReference>
<keyword evidence="2" id="KW-0804">Transcription</keyword>
<evidence type="ECO:0000313" key="7">
    <source>
        <dbReference type="Proteomes" id="UP000092555"/>
    </source>
</evidence>
<feature type="compositionally biased region" description="Polar residues" evidence="4">
    <location>
        <begin position="87"/>
        <end position="104"/>
    </location>
</feature>
<proteinExistence type="predicted"/>
<name>A0A1A0HI55_9ASCO</name>
<evidence type="ECO:0000256" key="1">
    <source>
        <dbReference type="ARBA" id="ARBA00023015"/>
    </source>
</evidence>
<dbReference type="RefSeq" id="XP_018714162.1">
    <property type="nucleotide sequence ID" value="XM_018856845.1"/>
</dbReference>
<feature type="compositionally biased region" description="Low complexity" evidence="4">
    <location>
        <begin position="22"/>
        <end position="32"/>
    </location>
</feature>
<organism evidence="6 7">
    <name type="scientific">Metschnikowia bicuspidata var. bicuspidata NRRL YB-4993</name>
    <dbReference type="NCBI Taxonomy" id="869754"/>
    <lineage>
        <taxon>Eukaryota</taxon>
        <taxon>Fungi</taxon>
        <taxon>Dikarya</taxon>
        <taxon>Ascomycota</taxon>
        <taxon>Saccharomycotina</taxon>
        <taxon>Pichiomycetes</taxon>
        <taxon>Metschnikowiaceae</taxon>
        <taxon>Metschnikowia</taxon>
    </lineage>
</organism>
<feature type="compositionally biased region" description="Polar residues" evidence="4">
    <location>
        <begin position="292"/>
        <end position="301"/>
    </location>
</feature>
<evidence type="ECO:0000259" key="5">
    <source>
        <dbReference type="PROSITE" id="PS51011"/>
    </source>
</evidence>
<evidence type="ECO:0000313" key="6">
    <source>
        <dbReference type="EMBL" id="OBA23681.1"/>
    </source>
</evidence>
<dbReference type="PROSITE" id="PS51011">
    <property type="entry name" value="ARID"/>
    <property type="match status" value="1"/>
</dbReference>
<dbReference type="GeneID" id="30029821"/>
<comment type="caution">
    <text evidence="6">The sequence shown here is derived from an EMBL/GenBank/DDBJ whole genome shotgun (WGS) entry which is preliminary data.</text>
</comment>
<evidence type="ECO:0000256" key="2">
    <source>
        <dbReference type="ARBA" id="ARBA00023163"/>
    </source>
</evidence>
<reference evidence="6 7" key="1">
    <citation type="submission" date="2016-05" db="EMBL/GenBank/DDBJ databases">
        <title>Comparative genomics of biotechnologically important yeasts.</title>
        <authorList>
            <consortium name="DOE Joint Genome Institute"/>
            <person name="Riley R."/>
            <person name="Haridas S."/>
            <person name="Wolfe K.H."/>
            <person name="Lopes M.R."/>
            <person name="Hittinger C.T."/>
            <person name="Goker M."/>
            <person name="Salamov A."/>
            <person name="Wisecaver J."/>
            <person name="Long T.M."/>
            <person name="Aerts A.L."/>
            <person name="Barry K."/>
            <person name="Choi C."/>
            <person name="Clum A."/>
            <person name="Coughlan A.Y."/>
            <person name="Deshpande S."/>
            <person name="Douglass A.P."/>
            <person name="Hanson S.J."/>
            <person name="Klenk H.-P."/>
            <person name="LaButti K."/>
            <person name="Lapidus A."/>
            <person name="Lindquist E."/>
            <person name="Lipzen A."/>
            <person name="Meier-kolthoff J.P."/>
            <person name="Ohm R.A."/>
            <person name="Otillar R.P."/>
            <person name="Pangilinan J."/>
            <person name="Peng Y."/>
            <person name="Rokas A."/>
            <person name="Rosa C.A."/>
            <person name="Scheuner C."/>
            <person name="Sibirny A.A."/>
            <person name="Slot J.C."/>
            <person name="Stielow J.B."/>
            <person name="Sun H."/>
            <person name="Kurtzman C.P."/>
            <person name="Blackwell M."/>
            <person name="Grigoriev I.V."/>
            <person name="Jeffries T.W."/>
        </authorList>
    </citation>
    <scope>NUCLEOTIDE SEQUENCE [LARGE SCALE GENOMIC DNA]</scope>
    <source>
        <strain evidence="6 7">NRRL YB-4993</strain>
    </source>
</reference>
<keyword evidence="7" id="KW-1185">Reference proteome</keyword>
<dbReference type="PANTHER" id="PTHR13964:SF27">
    <property type="entry name" value="HAT-TRICK, ISOFORM D"/>
    <property type="match status" value="1"/>
</dbReference>
<feature type="region of interest" description="Disordered" evidence="4">
    <location>
        <begin position="1"/>
        <end position="108"/>
    </location>
</feature>
<keyword evidence="1" id="KW-0805">Transcription regulation</keyword>
<feature type="compositionally biased region" description="Low complexity" evidence="4">
    <location>
        <begin position="332"/>
        <end position="354"/>
    </location>
</feature>